<dbReference type="EMBL" id="QSVB01000014">
    <property type="protein sequence ID" value="RGN89369.1"/>
    <property type="molecule type" value="Genomic_DNA"/>
</dbReference>
<organism evidence="1 2">
    <name type="scientific">Dorea formicigenerans</name>
    <dbReference type="NCBI Taxonomy" id="39486"/>
    <lineage>
        <taxon>Bacteria</taxon>
        <taxon>Bacillati</taxon>
        <taxon>Bacillota</taxon>
        <taxon>Clostridia</taxon>
        <taxon>Lachnospirales</taxon>
        <taxon>Lachnospiraceae</taxon>
        <taxon>Dorea</taxon>
    </lineage>
</organism>
<evidence type="ECO:0000313" key="2">
    <source>
        <dbReference type="Proteomes" id="UP000260841"/>
    </source>
</evidence>
<dbReference type="AlphaFoldDB" id="A0A3E5EK93"/>
<accession>A0A3E5EK93</accession>
<gene>
    <name evidence="1" type="ORF">DXB36_12280</name>
</gene>
<evidence type="ECO:0000313" key="1">
    <source>
        <dbReference type="EMBL" id="RGN89369.1"/>
    </source>
</evidence>
<dbReference type="Proteomes" id="UP000260841">
    <property type="component" value="Unassembled WGS sequence"/>
</dbReference>
<proteinExistence type="predicted"/>
<reference evidence="1 2" key="1">
    <citation type="submission" date="2018-08" db="EMBL/GenBank/DDBJ databases">
        <title>A genome reference for cultivated species of the human gut microbiota.</title>
        <authorList>
            <person name="Zou Y."/>
            <person name="Xue W."/>
            <person name="Luo G."/>
        </authorList>
    </citation>
    <scope>NUCLEOTIDE SEQUENCE [LARGE SCALE GENOMIC DNA]</scope>
    <source>
        <strain evidence="1 2">OM03-2</strain>
    </source>
</reference>
<comment type="caution">
    <text evidence="1">The sequence shown here is derived from an EMBL/GenBank/DDBJ whole genome shotgun (WGS) entry which is preliminary data.</text>
</comment>
<sequence>MITGDFVQLATAGAIKTQTVYQDIENINNYKMVALYCNYSSGYYCNPFICSVELFKTMTWIASDRRDNNQNYSAMLHYESDTRVKFVTVNADAALYGIR</sequence>
<dbReference type="RefSeq" id="WP_117606854.1">
    <property type="nucleotide sequence ID" value="NZ_QSVB01000014.1"/>
</dbReference>
<protein>
    <submittedName>
        <fullName evidence="1">Uncharacterized protein</fullName>
    </submittedName>
</protein>
<name>A0A3E5EK93_9FIRM</name>